<gene>
    <name evidence="12" type="ORF">MP_TR4979_c0_g1_i1_g.13748</name>
</gene>
<protein>
    <submittedName>
        <fullName evidence="12">Protein YLS3</fullName>
    </submittedName>
</protein>
<comment type="subcellular location">
    <subcellularLocation>
        <location evidence="1">Cell membrane</location>
        <topology evidence="1">Lipid-anchor</topology>
        <topology evidence="1">GPI-anchor</topology>
    </subcellularLocation>
</comment>
<evidence type="ECO:0000256" key="8">
    <source>
        <dbReference type="ARBA" id="ARBA00023180"/>
    </source>
</evidence>
<dbReference type="SUPFAM" id="SSF47699">
    <property type="entry name" value="Bifunctional inhibitor/lipid-transfer protein/seed storage 2S albumin"/>
    <property type="match status" value="1"/>
</dbReference>
<evidence type="ECO:0000256" key="10">
    <source>
        <dbReference type="SAM" id="SignalP"/>
    </source>
</evidence>
<reference evidence="12" key="1">
    <citation type="submission" date="2016-07" db="EMBL/GenBank/DDBJ databases">
        <title>De novo transcriptome assembly of four accessions of the metal hyperaccumulator plant Noccaea caerulescens.</title>
        <authorList>
            <person name="Blande D."/>
            <person name="Halimaa P."/>
            <person name="Tervahauta A.I."/>
            <person name="Aarts M.G."/>
            <person name="Karenlampi S.O."/>
        </authorList>
    </citation>
    <scope>NUCLEOTIDE SEQUENCE</scope>
</reference>
<dbReference type="PANTHER" id="PTHR33044">
    <property type="entry name" value="BIFUNCTIONAL INHIBITOR/LIPID-TRANSFER PROTEIN/SEED STORAGE 2S ALBUMIN SUPERFAMILY PROTEIN-RELATED"/>
    <property type="match status" value="1"/>
</dbReference>
<keyword evidence="9" id="KW-0449">Lipoprotein</keyword>
<dbReference type="AlphaFoldDB" id="A0A1J3JGA8"/>
<dbReference type="CDD" id="cd00010">
    <property type="entry name" value="AAI_LTSS"/>
    <property type="match status" value="1"/>
</dbReference>
<proteinExistence type="inferred from homology"/>
<evidence type="ECO:0000259" key="11">
    <source>
        <dbReference type="SMART" id="SM00499"/>
    </source>
</evidence>
<evidence type="ECO:0000313" key="12">
    <source>
        <dbReference type="EMBL" id="JAU91423.1"/>
    </source>
</evidence>
<evidence type="ECO:0000256" key="5">
    <source>
        <dbReference type="ARBA" id="ARBA00022729"/>
    </source>
</evidence>
<dbReference type="FunFam" id="1.10.110.10:FF:000001">
    <property type="entry name" value="Bifunctional inhibitor/lipid-transfer protein/seed storage 2S albumin superfamily protein"/>
    <property type="match status" value="1"/>
</dbReference>
<organism evidence="12">
    <name type="scientific">Noccaea caerulescens</name>
    <name type="common">Alpine penny-cress</name>
    <name type="synonym">Thlaspi caerulescens</name>
    <dbReference type="NCBI Taxonomy" id="107243"/>
    <lineage>
        <taxon>Eukaryota</taxon>
        <taxon>Viridiplantae</taxon>
        <taxon>Streptophyta</taxon>
        <taxon>Embryophyta</taxon>
        <taxon>Tracheophyta</taxon>
        <taxon>Spermatophyta</taxon>
        <taxon>Magnoliopsida</taxon>
        <taxon>eudicotyledons</taxon>
        <taxon>Gunneridae</taxon>
        <taxon>Pentapetalae</taxon>
        <taxon>rosids</taxon>
        <taxon>malvids</taxon>
        <taxon>Brassicales</taxon>
        <taxon>Brassicaceae</taxon>
        <taxon>Coluteocarpeae</taxon>
        <taxon>Noccaea</taxon>
    </lineage>
</organism>
<dbReference type="InterPro" id="IPR043325">
    <property type="entry name" value="LTSS"/>
</dbReference>
<keyword evidence="8" id="KW-0325">Glycoprotein</keyword>
<evidence type="ECO:0000256" key="7">
    <source>
        <dbReference type="ARBA" id="ARBA00023157"/>
    </source>
</evidence>
<feature type="chain" id="PRO_5009623946" evidence="10">
    <location>
        <begin position="30"/>
        <end position="177"/>
    </location>
</feature>
<dbReference type="SMART" id="SM00499">
    <property type="entry name" value="AAI"/>
    <property type="match status" value="1"/>
</dbReference>
<evidence type="ECO:0000256" key="9">
    <source>
        <dbReference type="ARBA" id="ARBA00023288"/>
    </source>
</evidence>
<evidence type="ECO:0000256" key="1">
    <source>
        <dbReference type="ARBA" id="ARBA00004609"/>
    </source>
</evidence>
<evidence type="ECO:0000256" key="2">
    <source>
        <dbReference type="ARBA" id="ARBA00009748"/>
    </source>
</evidence>
<keyword evidence="7" id="KW-1015">Disulfide bond</keyword>
<dbReference type="Gene3D" id="1.10.110.10">
    <property type="entry name" value="Plant lipid-transfer and hydrophobic proteins"/>
    <property type="match status" value="1"/>
</dbReference>
<feature type="domain" description="Bifunctional inhibitor/plant lipid transfer protein/seed storage helical" evidence="11">
    <location>
        <begin position="38"/>
        <end position="117"/>
    </location>
</feature>
<evidence type="ECO:0000256" key="4">
    <source>
        <dbReference type="ARBA" id="ARBA00022622"/>
    </source>
</evidence>
<comment type="similarity">
    <text evidence="2">Belongs to the plant LTP family.</text>
</comment>
<dbReference type="InterPro" id="IPR036312">
    <property type="entry name" value="Bifun_inhib/LTP/seed_sf"/>
</dbReference>
<dbReference type="GO" id="GO:0005886">
    <property type="term" value="C:plasma membrane"/>
    <property type="evidence" value="ECO:0007669"/>
    <property type="project" value="UniProtKB-SubCell"/>
</dbReference>
<evidence type="ECO:0000256" key="6">
    <source>
        <dbReference type="ARBA" id="ARBA00023136"/>
    </source>
</evidence>
<dbReference type="InterPro" id="IPR016140">
    <property type="entry name" value="Bifunc_inhib/LTP/seed_store"/>
</dbReference>
<keyword evidence="6" id="KW-0472">Membrane</keyword>
<name>A0A1J3JGA8_NOCCA</name>
<accession>A0A1J3JGA8</accession>
<dbReference type="Pfam" id="PF14368">
    <property type="entry name" value="LTP_2"/>
    <property type="match status" value="1"/>
</dbReference>
<keyword evidence="3" id="KW-1003">Cell membrane</keyword>
<sequence>MARFMGYNQNRKMLALCLTIAIMFFGVRSELNQDIKGCQESMSDLYSCLAFVTNKAKAPDSTCCSTLKEKLDKGQTKRCLCILVKDRDDPGLGYKVDANRAMSLPSTCHVPANISQCPELLHLPPDSADAQIFKQFTESSQNAVSKSSSVKGREKGQFGLVMAGALSVWYLVSSFVM</sequence>
<dbReference type="EMBL" id="GEVM01014515">
    <property type="protein sequence ID" value="JAU91423.1"/>
    <property type="molecule type" value="Transcribed_RNA"/>
</dbReference>
<evidence type="ECO:0000256" key="3">
    <source>
        <dbReference type="ARBA" id="ARBA00022475"/>
    </source>
</evidence>
<keyword evidence="4" id="KW-0336">GPI-anchor</keyword>
<keyword evidence="5 10" id="KW-0732">Signal</keyword>
<feature type="signal peptide" evidence="10">
    <location>
        <begin position="1"/>
        <end position="29"/>
    </location>
</feature>
<dbReference type="GO" id="GO:0098552">
    <property type="term" value="C:side of membrane"/>
    <property type="evidence" value="ECO:0007669"/>
    <property type="project" value="UniProtKB-KW"/>
</dbReference>